<feature type="signal peptide" evidence="2">
    <location>
        <begin position="1"/>
        <end position="17"/>
    </location>
</feature>
<feature type="compositionally biased region" description="Polar residues" evidence="1">
    <location>
        <begin position="619"/>
        <end position="628"/>
    </location>
</feature>
<organism evidence="3 4">
    <name type="scientific">Knufia obscura</name>
    <dbReference type="NCBI Taxonomy" id="1635080"/>
    <lineage>
        <taxon>Eukaryota</taxon>
        <taxon>Fungi</taxon>
        <taxon>Dikarya</taxon>
        <taxon>Ascomycota</taxon>
        <taxon>Pezizomycotina</taxon>
        <taxon>Eurotiomycetes</taxon>
        <taxon>Chaetothyriomycetidae</taxon>
        <taxon>Chaetothyriales</taxon>
        <taxon>Trichomeriaceae</taxon>
        <taxon>Knufia</taxon>
    </lineage>
</organism>
<evidence type="ECO:0000256" key="2">
    <source>
        <dbReference type="SAM" id="SignalP"/>
    </source>
</evidence>
<keyword evidence="4" id="KW-1185">Reference proteome</keyword>
<feature type="region of interest" description="Disordered" evidence="1">
    <location>
        <begin position="528"/>
        <end position="710"/>
    </location>
</feature>
<evidence type="ECO:0000256" key="1">
    <source>
        <dbReference type="SAM" id="MobiDB-lite"/>
    </source>
</evidence>
<feature type="compositionally biased region" description="Low complexity" evidence="1">
    <location>
        <begin position="677"/>
        <end position="710"/>
    </location>
</feature>
<protein>
    <submittedName>
        <fullName evidence="3">Uncharacterized protein</fullName>
    </submittedName>
</protein>
<feature type="chain" id="PRO_5045558851" evidence="2">
    <location>
        <begin position="18"/>
        <end position="752"/>
    </location>
</feature>
<gene>
    <name evidence="3" type="ORF">PMZ80_010030</name>
</gene>
<dbReference type="RefSeq" id="XP_064725991.1">
    <property type="nucleotide sequence ID" value="XM_064878423.1"/>
</dbReference>
<dbReference type="PANTHER" id="PTHR37574">
    <property type="entry name" value="LIPASE B"/>
    <property type="match status" value="1"/>
</dbReference>
<feature type="compositionally biased region" description="Low complexity" evidence="1">
    <location>
        <begin position="528"/>
        <end position="618"/>
    </location>
</feature>
<dbReference type="EMBL" id="JAVHJV010000015">
    <property type="protein sequence ID" value="KAK5937901.1"/>
    <property type="molecule type" value="Genomic_DNA"/>
</dbReference>
<evidence type="ECO:0000313" key="4">
    <source>
        <dbReference type="Proteomes" id="UP001334248"/>
    </source>
</evidence>
<dbReference type="InterPro" id="IPR029058">
    <property type="entry name" value="AB_hydrolase_fold"/>
</dbReference>
<dbReference type="PANTHER" id="PTHR37574:SF1">
    <property type="entry name" value="LIPASE B"/>
    <property type="match status" value="1"/>
</dbReference>
<accession>A0ABR0RB92</accession>
<feature type="compositionally biased region" description="Low complexity" evidence="1">
    <location>
        <begin position="632"/>
        <end position="667"/>
    </location>
</feature>
<proteinExistence type="predicted"/>
<dbReference type="SUPFAM" id="SSF53474">
    <property type="entry name" value="alpha/beta-Hydrolases"/>
    <property type="match status" value="1"/>
</dbReference>
<evidence type="ECO:0000313" key="3">
    <source>
        <dbReference type="EMBL" id="KAK5937901.1"/>
    </source>
</evidence>
<reference evidence="3 4" key="1">
    <citation type="journal article" date="2023" name="Res Sq">
        <title>Genomic and morphological characterization of Knufia obscura isolated from the Mars 2020 spacecraft assembly facility.</title>
        <authorList>
            <person name="Chander A.M."/>
            <person name="Teixeira M.M."/>
            <person name="Singh N.K."/>
            <person name="Williams M.P."/>
            <person name="Parker C.W."/>
            <person name="Leo P."/>
            <person name="Stajich J.E."/>
            <person name="Torok T."/>
            <person name="Tighe S."/>
            <person name="Mason C.E."/>
            <person name="Venkateswaran K."/>
        </authorList>
    </citation>
    <scope>NUCLEOTIDE SEQUENCE [LARGE SCALE GENOMIC DNA]</scope>
    <source>
        <strain evidence="3 4">CCFEE 5817</strain>
    </source>
</reference>
<dbReference type="Gene3D" id="3.40.50.1820">
    <property type="entry name" value="alpha/beta hydrolase"/>
    <property type="match status" value="1"/>
</dbReference>
<name>A0ABR0RB92_9EURO</name>
<dbReference type="Proteomes" id="UP001334248">
    <property type="component" value="Unassembled WGS sequence"/>
</dbReference>
<comment type="caution">
    <text evidence="3">The sequence shown here is derived from an EMBL/GenBank/DDBJ whole genome shotgun (WGS) entry which is preliminary data.</text>
</comment>
<keyword evidence="2" id="KW-0732">Signal</keyword>
<dbReference type="GeneID" id="90003479"/>
<dbReference type="InterPro" id="IPR053228">
    <property type="entry name" value="Stereospecific_Lipase"/>
</dbReference>
<sequence length="752" mass="78601">MYTPLKLASLALPLVTAIPHKSGISDIYTRDAVTDVITDATNIVGQVNAALGDILPSAIGTSDLLEIVLTNIRQQAFEIGALEATFAGLLQASVANFLPTDIPNALDRIVNTVNSTDSTIENAAQLILNGLSVTDLTQNVLAGYLSGINSFNSVNPAPTDTIYPKKQPQDAPYTVPEAQLRAAIFIPPAFTYGQKRPILFVPGTGAFGGVNFISNLGKLLGNDDRFDPVYLNVPGAMLDDTQINSEYIAYAINYLASITGNRNDLAVIPWSQGNLDTQWVFQYWPSTRLVVTDFISASADFHGSTLPYLLDPALVNPPLPPSIIQQEYDSNFVLTLRYGGGTSPYVPSTSVHSITDEIVQPQYSPFASADYFSQDLPGTLNTNAVCPVLRNISYTNNQIQTVCAGQPAGQPYTHEGVLYHPLTYALVLDALTNDGPGRLDRIDLDTVCAQLVAPGLSLDDVLATEGIIPLALVNILLYPEKVTNEPAVMQYALQANAQCAVNGTNTTSSSTSSSIAAATTTTTTTLLSTTTATTTSTETTSTTASASSTVTSSTSGSATTTPVESFTSDSSTSKSGTTSHNTLTTSEGTTLTTSTHSHSGSASESTTSSKTSETPTTSYGSPAATTTYIHPGSSSAGTSSQSMTSDASTLTTTTYSHSRPPSSGSSSNEVDASSALTTTRSVSRPPSTDSMTTSTTRSHTVSTTSTNPGDVIVTVTSTTTATVTADCGCDEDASATTQATSVNTASKGWGNW</sequence>